<name>A0A8H4RVS0_9HELO</name>
<evidence type="ECO:0000313" key="3">
    <source>
        <dbReference type="Proteomes" id="UP000566819"/>
    </source>
</evidence>
<dbReference type="AlphaFoldDB" id="A0A8H4RVS0"/>
<dbReference type="PANTHER" id="PTHR36681:SF3">
    <property type="entry name" value="NUCLEAR GTPASE, GERMINAL CENTER-ASSOCIATED, TANDEM DUPLICATE 3"/>
    <property type="match status" value="1"/>
</dbReference>
<dbReference type="InterPro" id="IPR027417">
    <property type="entry name" value="P-loop_NTPase"/>
</dbReference>
<gene>
    <name evidence="2" type="ORF">G7Y89_g1738</name>
</gene>
<sequence>MDYYRISIPTNHPSINLFLATLTAFSRPKALAIKLAPKPSVASSSAKPDIGQLRQIVLANTNIDDLNLDGDILLVFVLQHDKSPQPCQAEDFLSLKVKTKHHVSKVNSAYLKTRMMDNVNFKHMGKIIGDEVKTGSFLASGDKVVIFTAHDTSIEDTTPSSSTSSQIRRPLELINNQLRAAPNLHAAGGKPTIKTEVSYTPPYEDNHLSSIPTTSQNAPGQGLSHAKFEQAPMTNVPQPVKAEQGTQDTPMQDVESSEESNLSQLNSRLQKLIEGASTDELEAEVRSTQAFLVSLRKPLDEHAAQSQDAQHWVQQISNLQKHDINAPTIIGVVGNTGAEKSSVINAILDEERLVPTNCMRACTADCTTADSEAGIAYAKIQAVYPQNTKDMLAHCTVEQLMNEPDVKAVLGTTKKIEQSRPYIFYRGLQHYVNSKEKSTGDKKKKKEKGEKKPMGF</sequence>
<dbReference type="PANTHER" id="PTHR36681">
    <property type="entry name" value="NUCLEAR GTPASE, GERMINAL CENTER-ASSOCIATED, TANDEM DUPLICATE 3"/>
    <property type="match status" value="1"/>
</dbReference>
<feature type="compositionally biased region" description="Polar residues" evidence="1">
    <location>
        <begin position="208"/>
        <end position="219"/>
    </location>
</feature>
<organism evidence="2 3">
    <name type="scientific">Cudoniella acicularis</name>
    <dbReference type="NCBI Taxonomy" id="354080"/>
    <lineage>
        <taxon>Eukaryota</taxon>
        <taxon>Fungi</taxon>
        <taxon>Dikarya</taxon>
        <taxon>Ascomycota</taxon>
        <taxon>Pezizomycotina</taxon>
        <taxon>Leotiomycetes</taxon>
        <taxon>Helotiales</taxon>
        <taxon>Tricladiaceae</taxon>
        <taxon>Cudoniella</taxon>
    </lineage>
</organism>
<protein>
    <recommendedName>
        <fullName evidence="4">G domain-containing protein</fullName>
    </recommendedName>
</protein>
<evidence type="ECO:0000313" key="2">
    <source>
        <dbReference type="EMBL" id="KAF4636348.1"/>
    </source>
</evidence>
<dbReference type="EMBL" id="JAAMPI010000070">
    <property type="protein sequence ID" value="KAF4636348.1"/>
    <property type="molecule type" value="Genomic_DNA"/>
</dbReference>
<evidence type="ECO:0000256" key="1">
    <source>
        <dbReference type="SAM" id="MobiDB-lite"/>
    </source>
</evidence>
<accession>A0A8H4RVS0</accession>
<evidence type="ECO:0008006" key="4">
    <source>
        <dbReference type="Google" id="ProtNLM"/>
    </source>
</evidence>
<keyword evidence="3" id="KW-1185">Reference proteome</keyword>
<feature type="region of interest" description="Disordered" evidence="1">
    <location>
        <begin position="185"/>
        <end position="224"/>
    </location>
</feature>
<dbReference type="OrthoDB" id="3598281at2759"/>
<reference evidence="2 3" key="1">
    <citation type="submission" date="2020-03" db="EMBL/GenBank/DDBJ databases">
        <title>Draft Genome Sequence of Cudoniella acicularis.</title>
        <authorList>
            <person name="Buettner E."/>
            <person name="Kellner H."/>
        </authorList>
    </citation>
    <scope>NUCLEOTIDE SEQUENCE [LARGE SCALE GENOMIC DNA]</scope>
    <source>
        <strain evidence="2 3">DSM 108380</strain>
    </source>
</reference>
<feature type="region of interest" description="Disordered" evidence="1">
    <location>
        <begin position="435"/>
        <end position="456"/>
    </location>
</feature>
<proteinExistence type="predicted"/>
<comment type="caution">
    <text evidence="2">The sequence shown here is derived from an EMBL/GenBank/DDBJ whole genome shotgun (WGS) entry which is preliminary data.</text>
</comment>
<dbReference type="Gene3D" id="3.40.50.300">
    <property type="entry name" value="P-loop containing nucleotide triphosphate hydrolases"/>
    <property type="match status" value="1"/>
</dbReference>
<feature type="region of interest" description="Disordered" evidence="1">
    <location>
        <begin position="240"/>
        <end position="261"/>
    </location>
</feature>
<dbReference type="Proteomes" id="UP000566819">
    <property type="component" value="Unassembled WGS sequence"/>
</dbReference>